<proteinExistence type="predicted"/>
<dbReference type="EMBL" id="LAZR01004264">
    <property type="protein sequence ID" value="KKN10217.1"/>
    <property type="molecule type" value="Genomic_DNA"/>
</dbReference>
<reference evidence="1" key="1">
    <citation type="journal article" date="2015" name="Nature">
        <title>Complex archaea that bridge the gap between prokaryotes and eukaryotes.</title>
        <authorList>
            <person name="Spang A."/>
            <person name="Saw J.H."/>
            <person name="Jorgensen S.L."/>
            <person name="Zaremba-Niedzwiedzka K."/>
            <person name="Martijn J."/>
            <person name="Lind A.E."/>
            <person name="van Eijk R."/>
            <person name="Schleper C."/>
            <person name="Guy L."/>
            <person name="Ettema T.J."/>
        </authorList>
    </citation>
    <scope>NUCLEOTIDE SEQUENCE</scope>
</reference>
<evidence type="ECO:0000313" key="1">
    <source>
        <dbReference type="EMBL" id="KKN10217.1"/>
    </source>
</evidence>
<comment type="caution">
    <text evidence="1">The sequence shown here is derived from an EMBL/GenBank/DDBJ whole genome shotgun (WGS) entry which is preliminary data.</text>
</comment>
<accession>A0A0F9NE18</accession>
<dbReference type="AlphaFoldDB" id="A0A0F9NE18"/>
<protein>
    <submittedName>
        <fullName evidence="1">Uncharacterized protein</fullName>
    </submittedName>
</protein>
<name>A0A0F9NE18_9ZZZZ</name>
<gene>
    <name evidence="1" type="ORF">LCGC14_1038730</name>
</gene>
<sequence length="75" mass="8771">MKTQTGYIYHEGISAERKPERLDFKQPGNFYYQTALKEFEDNLIPAVNAHVSQHPIEGHDEITILKPVFKIHPRH</sequence>
<organism evidence="1">
    <name type="scientific">marine sediment metagenome</name>
    <dbReference type="NCBI Taxonomy" id="412755"/>
    <lineage>
        <taxon>unclassified sequences</taxon>
        <taxon>metagenomes</taxon>
        <taxon>ecological metagenomes</taxon>
    </lineage>
</organism>